<dbReference type="KEGG" id="lhd:HUO_04650"/>
<organism evidence="2 3">
    <name type="scientific">Lactobacillus helveticus</name>
    <name type="common">Lactobacillus suntoryeus</name>
    <dbReference type="NCBI Taxonomy" id="1587"/>
    <lineage>
        <taxon>Bacteria</taxon>
        <taxon>Bacillati</taxon>
        <taxon>Bacillota</taxon>
        <taxon>Bacilli</taxon>
        <taxon>Lactobacillales</taxon>
        <taxon>Lactobacillaceae</taxon>
        <taxon>Lactobacillus</taxon>
    </lineage>
</organism>
<evidence type="ECO:0000313" key="3">
    <source>
        <dbReference type="Proteomes" id="UP000630086"/>
    </source>
</evidence>
<accession>A0AAV4E2Z8</accession>
<feature type="transmembrane region" description="Helical" evidence="1">
    <location>
        <begin position="29"/>
        <end position="51"/>
    </location>
</feature>
<feature type="transmembrane region" description="Helical" evidence="1">
    <location>
        <begin position="6"/>
        <end position="22"/>
    </location>
</feature>
<proteinExistence type="predicted"/>
<dbReference type="Proteomes" id="UP000630086">
    <property type="component" value="Unassembled WGS sequence"/>
</dbReference>
<evidence type="ECO:0000256" key="1">
    <source>
        <dbReference type="SAM" id="Phobius"/>
    </source>
</evidence>
<dbReference type="AlphaFoldDB" id="A0AAV4E2Z8"/>
<keyword evidence="1" id="KW-1133">Transmembrane helix</keyword>
<dbReference type="RefSeq" id="WP_052540937.1">
    <property type="nucleotide sequence ID" value="NZ_BLYU01000099.1"/>
</dbReference>
<feature type="transmembrane region" description="Helical" evidence="1">
    <location>
        <begin position="57"/>
        <end position="80"/>
    </location>
</feature>
<keyword evidence="1" id="KW-0472">Membrane</keyword>
<protein>
    <submittedName>
        <fullName evidence="2">Uncharacterized protein</fullName>
    </submittedName>
</protein>
<reference evidence="2" key="1">
    <citation type="submission" date="2020-07" db="EMBL/GenBank/DDBJ databases">
        <title>Draft genome sequence of Lactobacillus helveticus strain JCM 1062.</title>
        <authorList>
            <person name="Endo A."/>
            <person name="Maeno S."/>
            <person name="Kido Y."/>
        </authorList>
    </citation>
    <scope>NUCLEOTIDE SEQUENCE</scope>
    <source>
        <strain evidence="2">JCM 1062</strain>
    </source>
</reference>
<dbReference type="EMBL" id="BLYV01000004">
    <property type="protein sequence ID" value="GFP12143.1"/>
    <property type="molecule type" value="Genomic_DNA"/>
</dbReference>
<sequence>MWIILIINTIITISAIIVSFKNRSEVFSLFNAGIIFIIWSIIFLLGAISIYRNFDTSSLMMFIAGILLILGIIMLMFSFINKKVKKIRLQDIAITMMVASVALVGLMQGLNFNFLNLIVPEVSLIIGLICFVVNTINNR</sequence>
<gene>
    <name evidence="2" type="ORF">LHEJCM1062_00150</name>
</gene>
<feature type="transmembrane region" description="Helical" evidence="1">
    <location>
        <begin position="92"/>
        <end position="111"/>
    </location>
</feature>
<name>A0AAV4E2Z8_LACHE</name>
<comment type="caution">
    <text evidence="2">The sequence shown here is derived from an EMBL/GenBank/DDBJ whole genome shotgun (WGS) entry which is preliminary data.</text>
</comment>
<evidence type="ECO:0000313" key="2">
    <source>
        <dbReference type="EMBL" id="GFP12143.1"/>
    </source>
</evidence>
<keyword evidence="1" id="KW-0812">Transmembrane</keyword>
<feature type="transmembrane region" description="Helical" evidence="1">
    <location>
        <begin position="117"/>
        <end position="136"/>
    </location>
</feature>